<accession>A0A3A4JPP7</accession>
<keyword evidence="4" id="KW-0479">Metal-binding</keyword>
<protein>
    <submittedName>
        <fullName evidence="8">Cytochrome P450</fullName>
    </submittedName>
</protein>
<dbReference type="AlphaFoldDB" id="A0A3A4JPP7"/>
<dbReference type="Proteomes" id="UP000266677">
    <property type="component" value="Unassembled WGS sequence"/>
</dbReference>
<keyword evidence="9" id="KW-1185">Reference proteome</keyword>
<keyword evidence="6" id="KW-0408">Iron</keyword>
<dbReference type="GO" id="GO:0004497">
    <property type="term" value="F:monooxygenase activity"/>
    <property type="evidence" value="ECO:0007669"/>
    <property type="project" value="UniProtKB-KW"/>
</dbReference>
<dbReference type="OrthoDB" id="502624at2"/>
<organism evidence="8 9">
    <name type="scientific">Nocardia panacis</name>
    <dbReference type="NCBI Taxonomy" id="2340916"/>
    <lineage>
        <taxon>Bacteria</taxon>
        <taxon>Bacillati</taxon>
        <taxon>Actinomycetota</taxon>
        <taxon>Actinomycetes</taxon>
        <taxon>Mycobacteriales</taxon>
        <taxon>Nocardiaceae</taxon>
        <taxon>Nocardia</taxon>
    </lineage>
</organism>
<evidence type="ECO:0000313" key="9">
    <source>
        <dbReference type="Proteomes" id="UP000266677"/>
    </source>
</evidence>
<evidence type="ECO:0000256" key="4">
    <source>
        <dbReference type="ARBA" id="ARBA00022723"/>
    </source>
</evidence>
<reference evidence="8 9" key="1">
    <citation type="submission" date="2018-09" db="EMBL/GenBank/DDBJ databases">
        <title>YIM PH21274 draft genome.</title>
        <authorList>
            <person name="Miao C."/>
        </authorList>
    </citation>
    <scope>NUCLEOTIDE SEQUENCE [LARGE SCALE GENOMIC DNA]</scope>
    <source>
        <strain evidence="8 9">YIM PH 21724</strain>
    </source>
</reference>
<evidence type="ECO:0000256" key="2">
    <source>
        <dbReference type="ARBA" id="ARBA00010617"/>
    </source>
</evidence>
<dbReference type="GO" id="GO:0005506">
    <property type="term" value="F:iron ion binding"/>
    <property type="evidence" value="ECO:0007669"/>
    <property type="project" value="InterPro"/>
</dbReference>
<keyword evidence="7" id="KW-0503">Monooxygenase</keyword>
<dbReference type="InterPro" id="IPR002397">
    <property type="entry name" value="Cyt_P450_B"/>
</dbReference>
<evidence type="ECO:0000256" key="5">
    <source>
        <dbReference type="ARBA" id="ARBA00023002"/>
    </source>
</evidence>
<dbReference type="Gene3D" id="1.10.630.10">
    <property type="entry name" value="Cytochrome P450"/>
    <property type="match status" value="1"/>
</dbReference>
<evidence type="ECO:0000256" key="6">
    <source>
        <dbReference type="ARBA" id="ARBA00023004"/>
    </source>
</evidence>
<dbReference type="RefSeq" id="WP_120044075.1">
    <property type="nucleotide sequence ID" value="NZ_QZFU01000036.1"/>
</dbReference>
<evidence type="ECO:0000256" key="3">
    <source>
        <dbReference type="ARBA" id="ARBA00022617"/>
    </source>
</evidence>
<dbReference type="InterPro" id="IPR036396">
    <property type="entry name" value="Cyt_P450_sf"/>
</dbReference>
<dbReference type="GO" id="GO:0020037">
    <property type="term" value="F:heme binding"/>
    <property type="evidence" value="ECO:0007669"/>
    <property type="project" value="InterPro"/>
</dbReference>
<comment type="cofactor">
    <cofactor evidence="1">
        <name>heme</name>
        <dbReference type="ChEBI" id="CHEBI:30413"/>
    </cofactor>
</comment>
<proteinExistence type="inferred from homology"/>
<dbReference type="PANTHER" id="PTHR46696:SF1">
    <property type="entry name" value="CYTOCHROME P450 YJIB-RELATED"/>
    <property type="match status" value="1"/>
</dbReference>
<name>A0A3A4JPP7_9NOCA</name>
<comment type="caution">
    <text evidence="8">The sequence shown here is derived from an EMBL/GenBank/DDBJ whole genome shotgun (WGS) entry which is preliminary data.</text>
</comment>
<sequence length="401" mass="44029">MQAVFNPADPAFTADRYATYRTLRDNAPVAPIEVNGHEAFVVTRYTDASRIFKTPSARVQPHAGQFPQHIGTGPASEFYRLSLPSMDAPSHTRLRKLAGAAFSARAVATLRSRVQEIIDNGIDRISDNKGEFDFVAEFAARVPAEIACRLLHAPMSEAHTVLERMPDLNAVLSHGGITPEKLAAADAAAQFYIDYIGDLVDTLRGKLDADDPVGALLEAEEDGSRMTRIELVITLVGFFVASYHTTLVAMTNAVYALSTHPEQMNILRANPDLAGQAWEEVLRYLSPVHFIHRYAGQAQTLHGVDIPEGGQILLGLAAANRDERFIDDPDTFDIERETNRHLAFTAGGHFCLGAPLSRLEGHHLLRTLPARVPNLRVTIDKPDWGPDLSFAFMRSMTVAAE</sequence>
<evidence type="ECO:0000256" key="1">
    <source>
        <dbReference type="ARBA" id="ARBA00001971"/>
    </source>
</evidence>
<gene>
    <name evidence="8" type="ORF">D5S18_26485</name>
</gene>
<dbReference type="FunFam" id="1.10.630.10:FF:000018">
    <property type="entry name" value="Cytochrome P450 monooxygenase"/>
    <property type="match status" value="1"/>
</dbReference>
<evidence type="ECO:0000256" key="7">
    <source>
        <dbReference type="ARBA" id="ARBA00023033"/>
    </source>
</evidence>
<dbReference type="PANTHER" id="PTHR46696">
    <property type="entry name" value="P450, PUTATIVE (EUROFUNG)-RELATED"/>
    <property type="match status" value="1"/>
</dbReference>
<dbReference type="PRINTS" id="PR00359">
    <property type="entry name" value="BP450"/>
</dbReference>
<dbReference type="InterPro" id="IPR001128">
    <property type="entry name" value="Cyt_P450"/>
</dbReference>
<keyword evidence="5" id="KW-0560">Oxidoreductase</keyword>
<dbReference type="Pfam" id="PF00067">
    <property type="entry name" value="p450"/>
    <property type="match status" value="1"/>
</dbReference>
<dbReference type="SUPFAM" id="SSF48264">
    <property type="entry name" value="Cytochrome P450"/>
    <property type="match status" value="1"/>
</dbReference>
<keyword evidence="3" id="KW-0349">Heme</keyword>
<dbReference type="GO" id="GO:0016705">
    <property type="term" value="F:oxidoreductase activity, acting on paired donors, with incorporation or reduction of molecular oxygen"/>
    <property type="evidence" value="ECO:0007669"/>
    <property type="project" value="InterPro"/>
</dbReference>
<comment type="similarity">
    <text evidence="2">Belongs to the cytochrome P450 family.</text>
</comment>
<evidence type="ECO:0000313" key="8">
    <source>
        <dbReference type="EMBL" id="RJO71018.1"/>
    </source>
</evidence>
<dbReference type="EMBL" id="QZFU01000036">
    <property type="protein sequence ID" value="RJO71018.1"/>
    <property type="molecule type" value="Genomic_DNA"/>
</dbReference>